<dbReference type="PANTHER" id="PTHR11085:SF6">
    <property type="entry name" value="NAD-DEPENDENT PROTEIN DEACETYLASE SIRTUIN-2"/>
    <property type="match status" value="1"/>
</dbReference>
<name>A0A7S1FW75_9STRA</name>
<dbReference type="Gene3D" id="3.40.50.1220">
    <property type="entry name" value="TPP-binding domain"/>
    <property type="match status" value="1"/>
</dbReference>
<dbReference type="InterPro" id="IPR026591">
    <property type="entry name" value="Sirtuin_cat_small_dom_sf"/>
</dbReference>
<organism evidence="9">
    <name type="scientific">Corethron hystrix</name>
    <dbReference type="NCBI Taxonomy" id="216773"/>
    <lineage>
        <taxon>Eukaryota</taxon>
        <taxon>Sar</taxon>
        <taxon>Stramenopiles</taxon>
        <taxon>Ochrophyta</taxon>
        <taxon>Bacillariophyta</taxon>
        <taxon>Coscinodiscophyceae</taxon>
        <taxon>Corethrophycidae</taxon>
        <taxon>Corethrales</taxon>
        <taxon>Corethraceae</taxon>
        <taxon>Corethron</taxon>
    </lineage>
</organism>
<dbReference type="GO" id="GO:0017136">
    <property type="term" value="F:histone deacetylase activity, NAD-dependent"/>
    <property type="evidence" value="ECO:0007669"/>
    <property type="project" value="TreeGrafter"/>
</dbReference>
<feature type="region of interest" description="Disordered" evidence="7">
    <location>
        <begin position="126"/>
        <end position="177"/>
    </location>
</feature>
<feature type="binding site" evidence="6">
    <location>
        <position position="361"/>
    </location>
    <ligand>
        <name>Zn(2+)</name>
        <dbReference type="ChEBI" id="CHEBI:29105"/>
    </ligand>
</feature>
<dbReference type="PROSITE" id="PS50305">
    <property type="entry name" value="SIRTUIN"/>
    <property type="match status" value="1"/>
</dbReference>
<dbReference type="EMBL" id="HBFR01026941">
    <property type="protein sequence ID" value="CAD8892228.1"/>
    <property type="molecule type" value="Transcribed_RNA"/>
</dbReference>
<dbReference type="GO" id="GO:0070403">
    <property type="term" value="F:NAD+ binding"/>
    <property type="evidence" value="ECO:0007669"/>
    <property type="project" value="InterPro"/>
</dbReference>
<feature type="binding site" evidence="6">
    <location>
        <position position="364"/>
    </location>
    <ligand>
        <name>Zn(2+)</name>
        <dbReference type="ChEBI" id="CHEBI:29105"/>
    </ligand>
</feature>
<dbReference type="GO" id="GO:0046872">
    <property type="term" value="F:metal ion binding"/>
    <property type="evidence" value="ECO:0007669"/>
    <property type="project" value="UniProtKB-KW"/>
</dbReference>
<keyword evidence="2" id="KW-0808">Transferase</keyword>
<dbReference type="AlphaFoldDB" id="A0A7S1FW75"/>
<feature type="compositionally biased region" description="Basic and acidic residues" evidence="7">
    <location>
        <begin position="140"/>
        <end position="162"/>
    </location>
</feature>
<feature type="binding site" evidence="6">
    <location>
        <position position="336"/>
    </location>
    <ligand>
        <name>Zn(2+)</name>
        <dbReference type="ChEBI" id="CHEBI:29105"/>
    </ligand>
</feature>
<reference evidence="9" key="1">
    <citation type="submission" date="2021-01" db="EMBL/GenBank/DDBJ databases">
        <authorList>
            <person name="Corre E."/>
            <person name="Pelletier E."/>
            <person name="Niang G."/>
            <person name="Scheremetjew M."/>
            <person name="Finn R."/>
            <person name="Kale V."/>
            <person name="Holt S."/>
            <person name="Cochrane G."/>
            <person name="Meng A."/>
            <person name="Brown T."/>
            <person name="Cohen L."/>
        </authorList>
    </citation>
    <scope>NUCLEOTIDE SEQUENCE</scope>
    <source>
        <strain evidence="9">308</strain>
    </source>
</reference>
<keyword evidence="5" id="KW-0520">NAD</keyword>
<evidence type="ECO:0000256" key="5">
    <source>
        <dbReference type="ARBA" id="ARBA00023027"/>
    </source>
</evidence>
<evidence type="ECO:0000256" key="1">
    <source>
        <dbReference type="ARBA" id="ARBA00001947"/>
    </source>
</evidence>
<protein>
    <recommendedName>
        <fullName evidence="8">Deacetylase sirtuin-type domain-containing protein</fullName>
    </recommendedName>
</protein>
<dbReference type="InterPro" id="IPR050134">
    <property type="entry name" value="NAD-dep_sirtuin_deacylases"/>
</dbReference>
<keyword evidence="4 6" id="KW-0862">Zinc</keyword>
<feature type="domain" description="Deacetylase sirtuin-type" evidence="8">
    <location>
        <begin position="196"/>
        <end position="467"/>
    </location>
</feature>
<dbReference type="PANTHER" id="PTHR11085">
    <property type="entry name" value="NAD-DEPENDENT PROTEIN DEACYLASE SIRTUIN-5, MITOCHONDRIAL-RELATED"/>
    <property type="match status" value="1"/>
</dbReference>
<evidence type="ECO:0000256" key="2">
    <source>
        <dbReference type="ARBA" id="ARBA00022679"/>
    </source>
</evidence>
<proteinExistence type="predicted"/>
<dbReference type="InterPro" id="IPR026590">
    <property type="entry name" value="Ssirtuin_cat_dom"/>
</dbReference>
<dbReference type="InterPro" id="IPR003000">
    <property type="entry name" value="Sirtuin"/>
</dbReference>
<gene>
    <name evidence="9" type="ORF">CHYS00102_LOCUS19434</name>
</gene>
<evidence type="ECO:0000313" key="9">
    <source>
        <dbReference type="EMBL" id="CAD8892228.1"/>
    </source>
</evidence>
<feature type="binding site" evidence="6">
    <location>
        <position position="339"/>
    </location>
    <ligand>
        <name>Zn(2+)</name>
        <dbReference type="ChEBI" id="CHEBI:29105"/>
    </ligand>
</feature>
<evidence type="ECO:0000256" key="7">
    <source>
        <dbReference type="SAM" id="MobiDB-lite"/>
    </source>
</evidence>
<dbReference type="InterPro" id="IPR029035">
    <property type="entry name" value="DHS-like_NAD/FAD-binding_dom"/>
</dbReference>
<evidence type="ECO:0000256" key="3">
    <source>
        <dbReference type="ARBA" id="ARBA00022723"/>
    </source>
</evidence>
<dbReference type="Gene3D" id="3.30.1600.10">
    <property type="entry name" value="SIR2/SIRT2 'Small Domain"/>
    <property type="match status" value="1"/>
</dbReference>
<feature type="active site" description="Proton acceptor" evidence="6">
    <location>
        <position position="328"/>
    </location>
</feature>
<keyword evidence="3 6" id="KW-0479">Metal-binding</keyword>
<evidence type="ECO:0000256" key="6">
    <source>
        <dbReference type="PROSITE-ProRule" id="PRU00236"/>
    </source>
</evidence>
<comment type="cofactor">
    <cofactor evidence="1">
        <name>Zn(2+)</name>
        <dbReference type="ChEBI" id="CHEBI:29105"/>
    </cofactor>
</comment>
<accession>A0A7S1FW75</accession>
<evidence type="ECO:0000259" key="8">
    <source>
        <dbReference type="PROSITE" id="PS50305"/>
    </source>
</evidence>
<dbReference type="Pfam" id="PF02146">
    <property type="entry name" value="SIR2"/>
    <property type="match status" value="1"/>
</dbReference>
<sequence>MYICETRKHSRMISGLKVSFNNLTKPWRFGRQSRNSLVTALLNGRRLVNNENSSSAIHFFQATAYTSPSFNTPRRMSRNQLEEDESLLIEKVASLAVTEDIAVKSVGDIHASGDESFDKKIVENKNVDSSQSDKAAADGSCERFETKENSPVEGFRKERNDGDVAGTQTKSRGGAKNIGGKISSKKSSLLLNLPENDLRHQRLQELAEKLSSGKFKRVMILSGAGVSCSAGIPDFRTPGTGLYDNLQRYNLPQAEAVFDVDFYRHNPRPFVSLARELWPGQSVHLPTLTHCFVRLLEEKGLLLRNYTQNIDGLEVLAGVSEDRVFECHGHFRTASCIDCGRSYDGNLCQEKILNENVAPTCKRCGGLVKPDIVFFGENLPPAFFPLLEKDIDALDRDGLLIVMGTSLEVMPVAAIPNMVERGCSRLLLNRELVGDFADRFVEKSPKLFVPCDCDSGVRYLCRFAGWESELDSIYNEVQK</sequence>
<dbReference type="GO" id="GO:0005634">
    <property type="term" value="C:nucleus"/>
    <property type="evidence" value="ECO:0007669"/>
    <property type="project" value="TreeGrafter"/>
</dbReference>
<dbReference type="SUPFAM" id="SSF52467">
    <property type="entry name" value="DHS-like NAD/FAD-binding domain"/>
    <property type="match status" value="1"/>
</dbReference>
<evidence type="ECO:0000256" key="4">
    <source>
        <dbReference type="ARBA" id="ARBA00022833"/>
    </source>
</evidence>